<dbReference type="PANTHER" id="PTHR33908">
    <property type="entry name" value="MANNOSYLTRANSFERASE YKCB-RELATED"/>
    <property type="match status" value="1"/>
</dbReference>
<feature type="transmembrane region" description="Helical" evidence="8">
    <location>
        <begin position="376"/>
        <end position="395"/>
    </location>
</feature>
<feature type="transmembrane region" description="Helical" evidence="8">
    <location>
        <begin position="274"/>
        <end position="293"/>
    </location>
</feature>
<evidence type="ECO:0008006" key="11">
    <source>
        <dbReference type="Google" id="ProtNLM"/>
    </source>
</evidence>
<keyword evidence="10" id="KW-1185">Reference proteome</keyword>
<reference evidence="10" key="1">
    <citation type="journal article" date="2019" name="Int. J. Syst. Evol. Microbiol.">
        <title>The Global Catalogue of Microorganisms (GCM) 10K type strain sequencing project: providing services to taxonomists for standard genome sequencing and annotation.</title>
        <authorList>
            <consortium name="The Broad Institute Genomics Platform"/>
            <consortium name="The Broad Institute Genome Sequencing Center for Infectious Disease"/>
            <person name="Wu L."/>
            <person name="Ma J."/>
        </authorList>
    </citation>
    <scope>NUCLEOTIDE SEQUENCE [LARGE SCALE GENOMIC DNA]</scope>
    <source>
        <strain evidence="10">JCM 17459</strain>
    </source>
</reference>
<keyword evidence="7 8" id="KW-0472">Membrane</keyword>
<evidence type="ECO:0000256" key="3">
    <source>
        <dbReference type="ARBA" id="ARBA00022676"/>
    </source>
</evidence>
<comment type="subcellular location">
    <subcellularLocation>
        <location evidence="1">Cell membrane</location>
        <topology evidence="1">Multi-pass membrane protein</topology>
    </subcellularLocation>
</comment>
<comment type="caution">
    <text evidence="9">The sequence shown here is derived from an EMBL/GenBank/DDBJ whole genome shotgun (WGS) entry which is preliminary data.</text>
</comment>
<keyword evidence="3" id="KW-0328">Glycosyltransferase</keyword>
<accession>A0ABP6ULV6</accession>
<evidence type="ECO:0000256" key="5">
    <source>
        <dbReference type="ARBA" id="ARBA00022692"/>
    </source>
</evidence>
<dbReference type="RefSeq" id="WP_345044384.1">
    <property type="nucleotide sequence ID" value="NZ_BAABBA010000025.1"/>
</dbReference>
<feature type="transmembrane region" description="Helical" evidence="8">
    <location>
        <begin position="411"/>
        <end position="431"/>
    </location>
</feature>
<keyword evidence="4" id="KW-0808">Transferase</keyword>
<keyword evidence="6 8" id="KW-1133">Transmembrane helix</keyword>
<evidence type="ECO:0000256" key="6">
    <source>
        <dbReference type="ARBA" id="ARBA00022989"/>
    </source>
</evidence>
<dbReference type="InterPro" id="IPR018674">
    <property type="entry name" value="DUF2142_membrane"/>
</dbReference>
<dbReference type="Proteomes" id="UP001499841">
    <property type="component" value="Unassembled WGS sequence"/>
</dbReference>
<organism evidence="9 10">
    <name type="scientific">Georgenia daeguensis</name>
    <dbReference type="NCBI Taxonomy" id="908355"/>
    <lineage>
        <taxon>Bacteria</taxon>
        <taxon>Bacillati</taxon>
        <taxon>Actinomycetota</taxon>
        <taxon>Actinomycetes</taxon>
        <taxon>Micrococcales</taxon>
        <taxon>Bogoriellaceae</taxon>
        <taxon>Georgenia</taxon>
    </lineage>
</organism>
<dbReference type="InterPro" id="IPR050297">
    <property type="entry name" value="LipidA_mod_glycosyltrf_83"/>
</dbReference>
<sequence>MFDSISRRTYVVSLTLITLLSALLLVGWALLTQALRAPDEPQHANSVVRVMHGGGWPAPGEALFGAGPETTLSEGAFSTWLPGSTRPPGPAFTDVVPTPDEARTVIDEDNALPAPGETRYDQMTQHPPLYYAVVAGVLRLVGLDEARWDVQLLVMRLVGAAMTVPTVPLIAEATRRLLRSPATGLGAACLPLFIPQFWHINGAVTNDALLTLTGSLTLFWTLKALQGDVRPRTAVLAGLFLGAGLLTKGFMMAGIPVVLAGFLLARRAPWRRRLLAAALAMAVAFAVGGWWWLRNLLVHGTLQPAGQTVAAPNPSAVTTLSAYVERALNAFSRSFWGLFSWGEMPIALPYVVGASVVLLVLVVLGLAASRGIFREMLLLASFAGIIVGSIVLRQWRFYVETGAFSGLQGRYFYLAILGITVLAAGGLWFLLRRSERRAVVLLPVLAAGGVVASLWGMSVAFEGYYQAAGESAGQAFARWAAWSPASPEQLAVLGGVTAAVACVLLAQLAWTAWSPDGPAGRDRFPARHGRATTIER</sequence>
<keyword evidence="5 8" id="KW-0812">Transmembrane</keyword>
<evidence type="ECO:0000256" key="8">
    <source>
        <dbReference type="SAM" id="Phobius"/>
    </source>
</evidence>
<gene>
    <name evidence="9" type="ORF">GCM10022262_36330</name>
</gene>
<evidence type="ECO:0000256" key="4">
    <source>
        <dbReference type="ARBA" id="ARBA00022679"/>
    </source>
</evidence>
<keyword evidence="2" id="KW-1003">Cell membrane</keyword>
<evidence type="ECO:0000256" key="2">
    <source>
        <dbReference type="ARBA" id="ARBA00022475"/>
    </source>
</evidence>
<dbReference type="PANTHER" id="PTHR33908:SF11">
    <property type="entry name" value="MEMBRANE PROTEIN"/>
    <property type="match status" value="1"/>
</dbReference>
<feature type="transmembrane region" description="Helical" evidence="8">
    <location>
        <begin position="438"/>
        <end position="457"/>
    </location>
</feature>
<evidence type="ECO:0000256" key="7">
    <source>
        <dbReference type="ARBA" id="ARBA00023136"/>
    </source>
</evidence>
<proteinExistence type="predicted"/>
<feature type="transmembrane region" description="Helical" evidence="8">
    <location>
        <begin position="346"/>
        <end position="369"/>
    </location>
</feature>
<evidence type="ECO:0000256" key="1">
    <source>
        <dbReference type="ARBA" id="ARBA00004651"/>
    </source>
</evidence>
<dbReference type="EMBL" id="BAABBA010000025">
    <property type="protein sequence ID" value="GAA3509607.1"/>
    <property type="molecule type" value="Genomic_DNA"/>
</dbReference>
<feature type="transmembrane region" description="Helical" evidence="8">
    <location>
        <begin position="235"/>
        <end position="262"/>
    </location>
</feature>
<protein>
    <recommendedName>
        <fullName evidence="11">DUF2142 domain-containing protein</fullName>
    </recommendedName>
</protein>
<evidence type="ECO:0000313" key="9">
    <source>
        <dbReference type="EMBL" id="GAA3509607.1"/>
    </source>
</evidence>
<feature type="transmembrane region" description="Helical" evidence="8">
    <location>
        <begin position="490"/>
        <end position="513"/>
    </location>
</feature>
<name>A0ABP6ULV6_9MICO</name>
<dbReference type="Pfam" id="PF09913">
    <property type="entry name" value="DUF2142"/>
    <property type="match status" value="1"/>
</dbReference>
<evidence type="ECO:0000313" key="10">
    <source>
        <dbReference type="Proteomes" id="UP001499841"/>
    </source>
</evidence>